<evidence type="ECO:0000313" key="2">
    <source>
        <dbReference type="Proteomes" id="UP001060215"/>
    </source>
</evidence>
<sequence>MKNLKLGAFLLILLRLVTYCVEAEAQVCKPSGHIRGTLPPALCKKNDSDCCAQGKFYPIYRCSPTVSNQTKAVLTLNPFQGDVEGDGLCECDNECHSGDTPIVALSTGWYNGGRRCLNYITINANGRSVKAKVVDECNSSMGCDADHDYEPPCANNIVSASKAVWKALGVSRDNWDELNITWSDA</sequence>
<gene>
    <name evidence="1" type="ORF">LOK49_LG03G02273</name>
</gene>
<dbReference type="EMBL" id="CM045763">
    <property type="protein sequence ID" value="KAI8023935.1"/>
    <property type="molecule type" value="Genomic_DNA"/>
</dbReference>
<name>A0ACC0IEP6_9ERIC</name>
<evidence type="ECO:0000313" key="1">
    <source>
        <dbReference type="EMBL" id="KAI8023935.1"/>
    </source>
</evidence>
<accession>A0ACC0IEP6</accession>
<comment type="caution">
    <text evidence="1">The sequence shown here is derived from an EMBL/GenBank/DDBJ whole genome shotgun (WGS) entry which is preliminary data.</text>
</comment>
<dbReference type="Proteomes" id="UP001060215">
    <property type="component" value="Chromosome 6"/>
</dbReference>
<protein>
    <submittedName>
        <fullName evidence="1">Ripening-related protein 2</fullName>
    </submittedName>
</protein>
<keyword evidence="2" id="KW-1185">Reference proteome</keyword>
<reference evidence="1 2" key="1">
    <citation type="journal article" date="2022" name="Plant J.">
        <title>Chromosome-level genome of Camellia lanceoleosa provides a valuable resource for understanding genome evolution and self-incompatibility.</title>
        <authorList>
            <person name="Gong W."/>
            <person name="Xiao S."/>
            <person name="Wang L."/>
            <person name="Liao Z."/>
            <person name="Chang Y."/>
            <person name="Mo W."/>
            <person name="Hu G."/>
            <person name="Li W."/>
            <person name="Zhao G."/>
            <person name="Zhu H."/>
            <person name="Hu X."/>
            <person name="Ji K."/>
            <person name="Xiang X."/>
            <person name="Song Q."/>
            <person name="Yuan D."/>
            <person name="Jin S."/>
            <person name="Zhang L."/>
        </authorList>
    </citation>
    <scope>NUCLEOTIDE SEQUENCE [LARGE SCALE GENOMIC DNA]</scope>
    <source>
        <strain evidence="1">SQ_2022a</strain>
    </source>
</reference>
<proteinExistence type="predicted"/>
<organism evidence="1 2">
    <name type="scientific">Camellia lanceoleosa</name>
    <dbReference type="NCBI Taxonomy" id="1840588"/>
    <lineage>
        <taxon>Eukaryota</taxon>
        <taxon>Viridiplantae</taxon>
        <taxon>Streptophyta</taxon>
        <taxon>Embryophyta</taxon>
        <taxon>Tracheophyta</taxon>
        <taxon>Spermatophyta</taxon>
        <taxon>Magnoliopsida</taxon>
        <taxon>eudicotyledons</taxon>
        <taxon>Gunneridae</taxon>
        <taxon>Pentapetalae</taxon>
        <taxon>asterids</taxon>
        <taxon>Ericales</taxon>
        <taxon>Theaceae</taxon>
        <taxon>Camellia</taxon>
    </lineage>
</organism>